<feature type="domain" description="DUF7832" evidence="1">
    <location>
        <begin position="3"/>
        <end position="114"/>
    </location>
</feature>
<gene>
    <name evidence="2" type="ORF">CBF29_09065</name>
</gene>
<keyword evidence="3" id="KW-1185">Reference proteome</keyword>
<dbReference type="AlphaFoldDB" id="A0A430ARP5"/>
<dbReference type="Proteomes" id="UP000287605">
    <property type="component" value="Unassembled WGS sequence"/>
</dbReference>
<evidence type="ECO:0000259" key="1">
    <source>
        <dbReference type="Pfam" id="PF25191"/>
    </source>
</evidence>
<protein>
    <recommendedName>
        <fullName evidence="1">DUF7832 domain-containing protein</fullName>
    </recommendedName>
</protein>
<reference evidence="2 3" key="1">
    <citation type="submission" date="2017-05" db="EMBL/GenBank/DDBJ databases">
        <title>Vagococcus spp. assemblies.</title>
        <authorList>
            <person name="Gulvik C.A."/>
        </authorList>
    </citation>
    <scope>NUCLEOTIDE SEQUENCE [LARGE SCALE GENOMIC DNA]</scope>
    <source>
        <strain evidence="2 3">CCUG 51432</strain>
    </source>
</reference>
<evidence type="ECO:0000313" key="2">
    <source>
        <dbReference type="EMBL" id="RSU10724.1"/>
    </source>
</evidence>
<evidence type="ECO:0000313" key="3">
    <source>
        <dbReference type="Proteomes" id="UP000287605"/>
    </source>
</evidence>
<comment type="caution">
    <text evidence="2">The sequence shown here is derived from an EMBL/GenBank/DDBJ whole genome shotgun (WGS) entry which is preliminary data.</text>
</comment>
<organism evidence="2 3">
    <name type="scientific">Vagococcus elongatus</name>
    <dbReference type="NCBI Taxonomy" id="180344"/>
    <lineage>
        <taxon>Bacteria</taxon>
        <taxon>Bacillati</taxon>
        <taxon>Bacillota</taxon>
        <taxon>Bacilli</taxon>
        <taxon>Lactobacillales</taxon>
        <taxon>Enterococcaceae</taxon>
        <taxon>Vagococcus</taxon>
    </lineage>
</organism>
<accession>A0A430ARP5</accession>
<name>A0A430ARP5_9ENTE</name>
<dbReference type="OrthoDB" id="4827574at2"/>
<proteinExistence type="predicted"/>
<dbReference type="EMBL" id="NGKA01000013">
    <property type="protein sequence ID" value="RSU10724.1"/>
    <property type="molecule type" value="Genomic_DNA"/>
</dbReference>
<dbReference type="RefSeq" id="WP_126809409.1">
    <property type="nucleotide sequence ID" value="NZ_NGKA01000013.1"/>
</dbReference>
<dbReference type="InterPro" id="IPR057154">
    <property type="entry name" value="DUF7832"/>
</dbReference>
<sequence>MTIDQSAWHYEVPDFPRELANEQGGVHIAFFLRWMIENGFSGAELQEEYPDIQKKVKENEIEAFDLLTVFFDGVLLEEDFTPEGARFANAYYLEKETFSRANGNYLEDYEGIMPQLEHIKGFERIYQGVIYNESNYEEVKKTVDRRFKAYQKWLENNSDPKR</sequence>
<dbReference type="Pfam" id="PF25191">
    <property type="entry name" value="DUF7832"/>
    <property type="match status" value="1"/>
</dbReference>